<evidence type="ECO:0000313" key="2">
    <source>
        <dbReference type="EMBL" id="OUC40125.1"/>
    </source>
</evidence>
<dbReference type="Proteomes" id="UP000243006">
    <property type="component" value="Unassembled WGS sequence"/>
</dbReference>
<evidence type="ECO:0000256" key="1">
    <source>
        <dbReference type="SAM" id="MobiDB-lite"/>
    </source>
</evidence>
<dbReference type="EMBL" id="LVZM01023260">
    <property type="protein sequence ID" value="OUC40125.1"/>
    <property type="molecule type" value="Genomic_DNA"/>
</dbReference>
<proteinExistence type="predicted"/>
<accession>A0A1Y3E4Z9</accession>
<reference evidence="2 3" key="1">
    <citation type="submission" date="2015-04" db="EMBL/GenBank/DDBJ databases">
        <title>Draft genome of the roundworm Trichinella nativa.</title>
        <authorList>
            <person name="Mitreva M."/>
        </authorList>
    </citation>
    <scope>NUCLEOTIDE SEQUENCE [LARGE SCALE GENOMIC DNA]</scope>
    <source>
        <strain evidence="2 3">ISS45</strain>
    </source>
</reference>
<evidence type="ECO:0000313" key="3">
    <source>
        <dbReference type="Proteomes" id="UP000243006"/>
    </source>
</evidence>
<comment type="caution">
    <text evidence="2">The sequence shown here is derived from an EMBL/GenBank/DDBJ whole genome shotgun (WGS) entry which is preliminary data.</text>
</comment>
<protein>
    <submittedName>
        <fullName evidence="2">Uncharacterized protein</fullName>
    </submittedName>
</protein>
<feature type="region of interest" description="Disordered" evidence="1">
    <location>
        <begin position="31"/>
        <end position="61"/>
    </location>
</feature>
<sequence>MLLLMLKLKIKEKSTLSSQLNRHAFRRVSSNKLANITDRPTRKSNLHRQKSPQSRQLHPNYCAPPTKREVMLLQLRRYPFKTVQRAVLKMTIYNFTLVLKIDKLLQKRNIIIFSNTIQNWIRGL</sequence>
<dbReference type="AlphaFoldDB" id="A0A1Y3E4Z9"/>
<gene>
    <name evidence="2" type="ORF">D917_04341</name>
</gene>
<name>A0A1Y3E4Z9_9BILA</name>
<organism evidence="2 3">
    <name type="scientific">Trichinella nativa</name>
    <dbReference type="NCBI Taxonomy" id="6335"/>
    <lineage>
        <taxon>Eukaryota</taxon>
        <taxon>Metazoa</taxon>
        <taxon>Ecdysozoa</taxon>
        <taxon>Nematoda</taxon>
        <taxon>Enoplea</taxon>
        <taxon>Dorylaimia</taxon>
        <taxon>Trichinellida</taxon>
        <taxon>Trichinellidae</taxon>
        <taxon>Trichinella</taxon>
    </lineage>
</organism>